<accession>A0A811UDD2</accession>
<evidence type="ECO:0000256" key="1">
    <source>
        <dbReference type="SAM" id="Phobius"/>
    </source>
</evidence>
<dbReference type="Proteomes" id="UP000606786">
    <property type="component" value="Unassembled WGS sequence"/>
</dbReference>
<gene>
    <name evidence="2" type="ORF">CCAP1982_LOCUS5589</name>
</gene>
<proteinExistence type="predicted"/>
<keyword evidence="3" id="KW-1185">Reference proteome</keyword>
<sequence>MNAVSISYCLYKVYCVASRKFSNLRITAATAAASAVAITAMIMSTSHVDHKISLR</sequence>
<evidence type="ECO:0000313" key="3">
    <source>
        <dbReference type="Proteomes" id="UP000606786"/>
    </source>
</evidence>
<keyword evidence="1" id="KW-0812">Transmembrane</keyword>
<reference evidence="2" key="1">
    <citation type="submission" date="2020-11" db="EMBL/GenBank/DDBJ databases">
        <authorList>
            <person name="Whitehead M."/>
        </authorList>
    </citation>
    <scope>NUCLEOTIDE SEQUENCE</scope>
    <source>
        <strain evidence="2">EGII</strain>
    </source>
</reference>
<feature type="non-terminal residue" evidence="2">
    <location>
        <position position="55"/>
    </location>
</feature>
<keyword evidence="1" id="KW-1133">Transmembrane helix</keyword>
<organism evidence="2 3">
    <name type="scientific">Ceratitis capitata</name>
    <name type="common">Mediterranean fruit fly</name>
    <name type="synonym">Tephritis capitata</name>
    <dbReference type="NCBI Taxonomy" id="7213"/>
    <lineage>
        <taxon>Eukaryota</taxon>
        <taxon>Metazoa</taxon>
        <taxon>Ecdysozoa</taxon>
        <taxon>Arthropoda</taxon>
        <taxon>Hexapoda</taxon>
        <taxon>Insecta</taxon>
        <taxon>Pterygota</taxon>
        <taxon>Neoptera</taxon>
        <taxon>Endopterygota</taxon>
        <taxon>Diptera</taxon>
        <taxon>Brachycera</taxon>
        <taxon>Muscomorpha</taxon>
        <taxon>Tephritoidea</taxon>
        <taxon>Tephritidae</taxon>
        <taxon>Ceratitis</taxon>
        <taxon>Ceratitis</taxon>
    </lineage>
</organism>
<dbReference type="EMBL" id="CAJHJT010000012">
    <property type="protein sequence ID" value="CAD6996919.1"/>
    <property type="molecule type" value="Genomic_DNA"/>
</dbReference>
<name>A0A811UDD2_CERCA</name>
<protein>
    <submittedName>
        <fullName evidence="2">(Mediterranean fruit fly) hypothetical protein</fullName>
    </submittedName>
</protein>
<evidence type="ECO:0000313" key="2">
    <source>
        <dbReference type="EMBL" id="CAD6996919.1"/>
    </source>
</evidence>
<keyword evidence="1" id="KW-0472">Membrane</keyword>
<dbReference type="AlphaFoldDB" id="A0A811UDD2"/>
<comment type="caution">
    <text evidence="2">The sequence shown here is derived from an EMBL/GenBank/DDBJ whole genome shotgun (WGS) entry which is preliminary data.</text>
</comment>
<feature type="transmembrane region" description="Helical" evidence="1">
    <location>
        <begin position="26"/>
        <end position="45"/>
    </location>
</feature>